<dbReference type="PROSITE" id="PS51257">
    <property type="entry name" value="PROKAR_LIPOPROTEIN"/>
    <property type="match status" value="1"/>
</dbReference>
<dbReference type="SUPFAM" id="SSF53474">
    <property type="entry name" value="alpha/beta-Hydrolases"/>
    <property type="match status" value="1"/>
</dbReference>
<evidence type="ECO:0000313" key="2">
    <source>
        <dbReference type="EMBL" id="MXO90703.1"/>
    </source>
</evidence>
<gene>
    <name evidence="2" type="ORF">GRI41_07715</name>
</gene>
<dbReference type="Gene3D" id="3.40.50.1820">
    <property type="entry name" value="alpha/beta hydrolase"/>
    <property type="match status" value="1"/>
</dbReference>
<proteinExistence type="predicted"/>
<protein>
    <submittedName>
        <fullName evidence="2">Uncharacterized protein</fullName>
    </submittedName>
</protein>
<name>A0A844ZS58_9SPHN</name>
<dbReference type="RefSeq" id="WP_160604177.1">
    <property type="nucleotide sequence ID" value="NZ_WTYX01000001.1"/>
</dbReference>
<dbReference type="Pfam" id="PF26363">
    <property type="entry name" value="Phospholipase-like"/>
    <property type="match status" value="1"/>
</dbReference>
<sequence>MAVRIFAALLGALALSGCITPLPDLTQSRSPCRSDPGGWCDFVREAAAQSYVYAMLSSNAYDDEDSYDLPVWLAERQAADNDGSGLAYSVFNRFAAQGGKRGALKARIIAFRGTEFGSASDIFSGSFGSSQKEGARSIYAAERALLDLEGNGDIPIVVTGHSLGGALATQISIEHPDVRAYVFNTSPFFSGDPAANDMNRLAVSERGEFLRVLRKYKSAPAADMLVINCNPSQSASSKHSIRKLADCLTWIAAYSDPAAWDLLEPNAIRKPEVECGDADKVHPGAEKSDGAGRCVHQLAPEVD</sequence>
<evidence type="ECO:0000256" key="1">
    <source>
        <dbReference type="SAM" id="SignalP"/>
    </source>
</evidence>
<evidence type="ECO:0000313" key="3">
    <source>
        <dbReference type="Proteomes" id="UP000442714"/>
    </source>
</evidence>
<dbReference type="OrthoDB" id="7420899at2"/>
<comment type="caution">
    <text evidence="2">The sequence shown here is derived from an EMBL/GenBank/DDBJ whole genome shotgun (WGS) entry which is preliminary data.</text>
</comment>
<dbReference type="EMBL" id="WTYX01000001">
    <property type="protein sequence ID" value="MXO90703.1"/>
    <property type="molecule type" value="Genomic_DNA"/>
</dbReference>
<accession>A0A844ZS58</accession>
<feature type="chain" id="PRO_5032340429" evidence="1">
    <location>
        <begin position="17"/>
        <end position="303"/>
    </location>
</feature>
<dbReference type="AlphaFoldDB" id="A0A844ZS58"/>
<keyword evidence="3" id="KW-1185">Reference proteome</keyword>
<dbReference type="InterPro" id="IPR029058">
    <property type="entry name" value="AB_hydrolase_fold"/>
</dbReference>
<feature type="signal peptide" evidence="1">
    <location>
        <begin position="1"/>
        <end position="16"/>
    </location>
</feature>
<keyword evidence="1" id="KW-0732">Signal</keyword>
<organism evidence="2 3">
    <name type="scientific">Pontixanthobacter aquaemixtae</name>
    <dbReference type="NCBI Taxonomy" id="1958940"/>
    <lineage>
        <taxon>Bacteria</taxon>
        <taxon>Pseudomonadati</taxon>
        <taxon>Pseudomonadota</taxon>
        <taxon>Alphaproteobacteria</taxon>
        <taxon>Sphingomonadales</taxon>
        <taxon>Erythrobacteraceae</taxon>
        <taxon>Pontixanthobacter</taxon>
    </lineage>
</organism>
<reference evidence="2 3" key="1">
    <citation type="submission" date="2019-12" db="EMBL/GenBank/DDBJ databases">
        <title>Genomic-based taxomic classification of the family Erythrobacteraceae.</title>
        <authorList>
            <person name="Xu L."/>
        </authorList>
    </citation>
    <scope>NUCLEOTIDE SEQUENCE [LARGE SCALE GENOMIC DNA]</scope>
    <source>
        <strain evidence="2 3">KCTC 52763</strain>
    </source>
</reference>
<dbReference type="Proteomes" id="UP000442714">
    <property type="component" value="Unassembled WGS sequence"/>
</dbReference>